<dbReference type="EMBL" id="UOFU01000396">
    <property type="protein sequence ID" value="VAX04851.1"/>
    <property type="molecule type" value="Genomic_DNA"/>
</dbReference>
<gene>
    <name evidence="7" type="ORF">MNBD_GAMMA20-1168</name>
</gene>
<keyword evidence="7" id="KW-0067">ATP-binding</keyword>
<evidence type="ECO:0000259" key="6">
    <source>
        <dbReference type="PROSITE" id="PS50990"/>
    </source>
</evidence>
<organism evidence="7">
    <name type="scientific">hydrothermal vent metagenome</name>
    <dbReference type="NCBI Taxonomy" id="652676"/>
    <lineage>
        <taxon>unclassified sequences</taxon>
        <taxon>metagenomes</taxon>
        <taxon>ecological metagenomes</taxon>
    </lineage>
</organism>
<feature type="transmembrane region" description="Helical" evidence="4">
    <location>
        <begin position="159"/>
        <end position="181"/>
    </location>
</feature>
<dbReference type="Pfam" id="PF03412">
    <property type="entry name" value="Peptidase_C39"/>
    <property type="match status" value="1"/>
</dbReference>
<dbReference type="Gene3D" id="1.20.1560.10">
    <property type="entry name" value="ABC transporter type 1, transmembrane domain"/>
    <property type="match status" value="1"/>
</dbReference>
<feature type="domain" description="Peptidase C39" evidence="6">
    <location>
        <begin position="7"/>
        <end position="127"/>
    </location>
</feature>
<evidence type="ECO:0000256" key="1">
    <source>
        <dbReference type="ARBA" id="ARBA00022692"/>
    </source>
</evidence>
<dbReference type="InterPro" id="IPR039395">
    <property type="entry name" value="Peptidase_C39-like_A"/>
</dbReference>
<dbReference type="GO" id="GO:0016020">
    <property type="term" value="C:membrane"/>
    <property type="evidence" value="ECO:0007669"/>
    <property type="project" value="InterPro"/>
</dbReference>
<dbReference type="GO" id="GO:0008233">
    <property type="term" value="F:peptidase activity"/>
    <property type="evidence" value="ECO:0007669"/>
    <property type="project" value="InterPro"/>
</dbReference>
<dbReference type="GO" id="GO:0005524">
    <property type="term" value="F:ATP binding"/>
    <property type="evidence" value="ECO:0007669"/>
    <property type="project" value="UniProtKB-KW"/>
</dbReference>
<dbReference type="CDD" id="cd02417">
    <property type="entry name" value="Peptidase_C39_likeA"/>
    <property type="match status" value="1"/>
</dbReference>
<evidence type="ECO:0000259" key="5">
    <source>
        <dbReference type="PROSITE" id="PS50929"/>
    </source>
</evidence>
<keyword evidence="7" id="KW-0547">Nucleotide-binding</keyword>
<accession>A0A3B1AT12</accession>
<keyword evidence="2 4" id="KW-1133">Transmembrane helix</keyword>
<dbReference type="Pfam" id="PF00664">
    <property type="entry name" value="ABC_membrane"/>
    <property type="match status" value="1"/>
</dbReference>
<feature type="transmembrane region" description="Helical" evidence="4">
    <location>
        <begin position="193"/>
        <end position="213"/>
    </location>
</feature>
<evidence type="ECO:0000256" key="3">
    <source>
        <dbReference type="ARBA" id="ARBA00023136"/>
    </source>
</evidence>
<protein>
    <submittedName>
        <fullName evidence="7">RTX toxin transporter, ATP-binding protein</fullName>
    </submittedName>
</protein>
<feature type="domain" description="ABC transmembrane type-1" evidence="5">
    <location>
        <begin position="159"/>
        <end position="254"/>
    </location>
</feature>
<keyword evidence="3 4" id="KW-0472">Membrane</keyword>
<dbReference type="GO" id="GO:0140359">
    <property type="term" value="F:ABC-type transporter activity"/>
    <property type="evidence" value="ECO:0007669"/>
    <property type="project" value="InterPro"/>
</dbReference>
<evidence type="ECO:0000313" key="7">
    <source>
        <dbReference type="EMBL" id="VAX04851.1"/>
    </source>
</evidence>
<dbReference type="PROSITE" id="PS50990">
    <property type="entry name" value="PEPTIDASE_C39"/>
    <property type="match status" value="1"/>
</dbReference>
<dbReference type="SUPFAM" id="SSF90123">
    <property type="entry name" value="ABC transporter transmembrane region"/>
    <property type="match status" value="1"/>
</dbReference>
<dbReference type="Gene3D" id="3.90.70.10">
    <property type="entry name" value="Cysteine proteinases"/>
    <property type="match status" value="1"/>
</dbReference>
<evidence type="ECO:0000256" key="2">
    <source>
        <dbReference type="ARBA" id="ARBA00022989"/>
    </source>
</evidence>
<reference evidence="7" key="1">
    <citation type="submission" date="2018-06" db="EMBL/GenBank/DDBJ databases">
        <authorList>
            <person name="Zhirakovskaya E."/>
        </authorList>
    </citation>
    <scope>NUCLEOTIDE SEQUENCE</scope>
</reference>
<dbReference type="GO" id="GO:0006508">
    <property type="term" value="P:proteolysis"/>
    <property type="evidence" value="ECO:0007669"/>
    <property type="project" value="InterPro"/>
</dbReference>
<sequence>MPHSASQNTAIDSGLVCTVILAGVNGIPADPQQLQHEFASTDEPFSNQEILRAAKLLGLKARAVTSRWERLSKLALPAIARHKDGHYFVLGKVDDDHVLIQDPLEQRPQSLPRELFEQAWSGELILFTRRAGLLDELRKFDFSWFIPEILKHKKLIGDVLLASFFIQLLALATPLFFQVIIDKVLVHKGLNTLDVLVFGLIVVSIFEVVLGGLRTYLFSHTTHRIDVKLGANLFRHLLALPISYFEARQVGQTVVSTPPRSY</sequence>
<dbReference type="InterPro" id="IPR005074">
    <property type="entry name" value="Peptidase_C39"/>
</dbReference>
<dbReference type="InterPro" id="IPR011527">
    <property type="entry name" value="ABC1_TM_dom"/>
</dbReference>
<keyword evidence="1 4" id="KW-0812">Transmembrane</keyword>
<dbReference type="PROSITE" id="PS50929">
    <property type="entry name" value="ABC_TM1F"/>
    <property type="match status" value="1"/>
</dbReference>
<evidence type="ECO:0000256" key="4">
    <source>
        <dbReference type="SAM" id="Phobius"/>
    </source>
</evidence>
<name>A0A3B1AT12_9ZZZZ</name>
<dbReference type="InterPro" id="IPR036640">
    <property type="entry name" value="ABC1_TM_sf"/>
</dbReference>
<proteinExistence type="predicted"/>
<dbReference type="AlphaFoldDB" id="A0A3B1AT12"/>